<dbReference type="GeneTree" id="ENSGT00390000018360"/>
<dbReference type="GO" id="GO:0000978">
    <property type="term" value="F:RNA polymerase II cis-regulatory region sequence-specific DNA binding"/>
    <property type="evidence" value="ECO:0007669"/>
    <property type="project" value="TreeGrafter"/>
</dbReference>
<gene>
    <name evidence="3" type="primary">LOC114043189</name>
    <name evidence="2" type="synonym">LOC114043192</name>
</gene>
<feature type="compositionally biased region" description="Low complexity" evidence="1">
    <location>
        <begin position="59"/>
        <end position="70"/>
    </location>
</feature>
<dbReference type="Pfam" id="PF15673">
    <property type="entry name" value="Ciart"/>
    <property type="match status" value="1"/>
</dbReference>
<dbReference type="AlphaFoldDB" id="A0A4X2L8T6"/>
<reference evidence="3" key="2">
    <citation type="submission" date="2025-05" db="UniProtKB">
        <authorList>
            <consortium name="Ensembl"/>
        </authorList>
    </citation>
    <scope>IDENTIFICATION</scope>
</reference>
<evidence type="ECO:0008006" key="5">
    <source>
        <dbReference type="Google" id="ProtNLM"/>
    </source>
</evidence>
<name>A0A4X2L8T6_VOMUR</name>
<dbReference type="Proteomes" id="UP000314987">
    <property type="component" value="Unassembled WGS sequence"/>
</dbReference>
<evidence type="ECO:0000313" key="4">
    <source>
        <dbReference type="Proteomes" id="UP000314987"/>
    </source>
</evidence>
<feature type="region of interest" description="Disordered" evidence="1">
    <location>
        <begin position="198"/>
        <end position="226"/>
    </location>
</feature>
<proteinExistence type="predicted"/>
<protein>
    <recommendedName>
        <fullName evidence="5">Circadian associated repressor of transcription</fullName>
    </recommendedName>
</protein>
<sequence length="367" mass="40085">MESPSSSSFYSSSSLSSSSSPSEVDSALSDFGFSSDSEGECRGAHGSRSEAGWQRGSQRPGPLRCCRRPLSSSGHQVSSCLEGPGFASPMAGSGMKRSRDSEEETCLNTQNLSTEGDRLFAQKCKELQGFIRPLTDLLNGLKMGRYERGLSSFQQSVAMDRIQRIVGVLQKPEMGERYLGTLLQVESMLKTWFPHIASQRSPSEDGKHRFQSKIQLRQQDQGKEKLHSQEQELPHLLPEWPAMNLTWIHTSPICNPPLSSLGSATFSHGLLGPGARFGVILFLQHGAQSFAYSAPTTPVRDATVSPVVCDGPKNLPEEGPRCYSLPVSLASTPLTSEWSRALSSPCLPTAAREMTTIMDEKQALHFC</sequence>
<feature type="compositionally biased region" description="Low complexity" evidence="1">
    <location>
        <begin position="1"/>
        <end position="29"/>
    </location>
</feature>
<dbReference type="GO" id="GO:0045892">
    <property type="term" value="P:negative regulation of DNA-templated transcription"/>
    <property type="evidence" value="ECO:0007669"/>
    <property type="project" value="TreeGrafter"/>
</dbReference>
<accession>A0A4X2L8T6</accession>
<evidence type="ECO:0000256" key="1">
    <source>
        <dbReference type="SAM" id="MobiDB-lite"/>
    </source>
</evidence>
<dbReference type="Ensembl" id="ENSVURT00010000927.1">
    <property type="protein sequence ID" value="ENSVURP00010000798.1"/>
    <property type="gene ID" value="ENSVURG00010000676.1"/>
</dbReference>
<feature type="region of interest" description="Disordered" evidence="1">
    <location>
        <begin position="1"/>
        <end position="101"/>
    </location>
</feature>
<dbReference type="PANTHER" id="PTHR35441:SF1">
    <property type="entry name" value="CIRCADIAN-ASSOCIATED TRANSCRIPTIONAL REPRESSOR"/>
    <property type="match status" value="1"/>
</dbReference>
<dbReference type="Ensembl" id="ENSVURT00010023218.1">
    <property type="protein sequence ID" value="ENSVURP00010020388.1"/>
    <property type="gene ID" value="ENSVURG00010015603.1"/>
</dbReference>
<dbReference type="GO" id="GO:0005634">
    <property type="term" value="C:nucleus"/>
    <property type="evidence" value="ECO:0007669"/>
    <property type="project" value="TreeGrafter"/>
</dbReference>
<dbReference type="STRING" id="29139.ENSVURP00010000798"/>
<organism evidence="3 4">
    <name type="scientific">Vombatus ursinus</name>
    <name type="common">Common wombat</name>
    <dbReference type="NCBI Taxonomy" id="29139"/>
    <lineage>
        <taxon>Eukaryota</taxon>
        <taxon>Metazoa</taxon>
        <taxon>Chordata</taxon>
        <taxon>Craniata</taxon>
        <taxon>Vertebrata</taxon>
        <taxon>Euteleostomi</taxon>
        <taxon>Mammalia</taxon>
        <taxon>Metatheria</taxon>
        <taxon>Diprotodontia</taxon>
        <taxon>Vombatidae</taxon>
        <taxon>Vombatus</taxon>
    </lineage>
</organism>
<dbReference type="InterPro" id="IPR031373">
    <property type="entry name" value="Ciart"/>
</dbReference>
<evidence type="ECO:0000313" key="2">
    <source>
        <dbReference type="Ensembl" id="ENSVURP00010000798.1"/>
    </source>
</evidence>
<keyword evidence="4" id="KW-1185">Reference proteome</keyword>
<dbReference type="PANTHER" id="PTHR35441">
    <property type="entry name" value="CIRCADIAN-ASSOCIATED TRANSCRIPTIONAL REPRESSOR"/>
    <property type="match status" value="1"/>
</dbReference>
<evidence type="ECO:0000313" key="3">
    <source>
        <dbReference type="Ensembl" id="ENSVURP00010020388.1"/>
    </source>
</evidence>
<reference evidence="4" key="1">
    <citation type="submission" date="2018-12" db="EMBL/GenBank/DDBJ databases">
        <authorList>
            <person name="Yazar S."/>
        </authorList>
    </citation>
    <scope>NUCLEOTIDE SEQUENCE [LARGE SCALE GENOMIC DNA]</scope>
</reference>
<dbReference type="OMA" id="REMTVGH"/>
<dbReference type="GO" id="GO:0032922">
    <property type="term" value="P:circadian regulation of gene expression"/>
    <property type="evidence" value="ECO:0007669"/>
    <property type="project" value="InterPro"/>
</dbReference>